<dbReference type="Proteomes" id="UP001174909">
    <property type="component" value="Unassembled WGS sequence"/>
</dbReference>
<comment type="caution">
    <text evidence="4">The sequence shown here is derived from an EMBL/GenBank/DDBJ whole genome shotgun (WGS) entry which is preliminary data.</text>
</comment>
<name>A0AA35R1B6_GEOBA</name>
<keyword evidence="2" id="KW-1133">Transmembrane helix</keyword>
<feature type="signal peptide" evidence="3">
    <location>
        <begin position="1"/>
        <end position="33"/>
    </location>
</feature>
<accession>A0AA35R1B6</accession>
<evidence type="ECO:0000313" key="5">
    <source>
        <dbReference type="Proteomes" id="UP001174909"/>
    </source>
</evidence>
<evidence type="ECO:0000313" key="4">
    <source>
        <dbReference type="EMBL" id="CAI8000428.1"/>
    </source>
</evidence>
<feature type="transmembrane region" description="Helical" evidence="2">
    <location>
        <begin position="262"/>
        <end position="287"/>
    </location>
</feature>
<keyword evidence="2" id="KW-0472">Membrane</keyword>
<sequence length="448" mass="47832">MNGAGCRHWWRSSQGRFAAICLLSLATAAEASGGPCDSEVWSNSKCCRERNGLTIGGVTEDVLSVIDCDSSVEGTHLVQLDWHHSTLYEENHKLDRIFLFSHCINPTNTSLAPSMSTLLFSSDRTHLASSTTLSYPVASSCTYFGCYGANRGYNFYTFQEVSCTATAISSTADMILSTPIIYLVESTNLPVSPTLGGGQKPTPSPTTTQLAVTSTSSHEGVGLPRSTVITSQSIGKQTPSSTILTPTPSGPTSSQRSETVPFWAWALGTSLLLLVAAFAAAGSYLYVTQVVIGRPRDIRKNMKDLSWYADPWTGASHISQGNLLKDLDKLSLHSVHTQYNCIFLDPQQAESLDGHVSNHSPEPPTLLSPPPGQEDVNTESSTKIANSSSQTTSSSGVSSCDTDFTTTSYSGDGNGASTQSYITYGSLCTLQARSPTDDSNEASHIFPS</sequence>
<reference evidence="4" key="1">
    <citation type="submission" date="2023-03" db="EMBL/GenBank/DDBJ databases">
        <authorList>
            <person name="Steffen K."/>
            <person name="Cardenas P."/>
        </authorList>
    </citation>
    <scope>NUCLEOTIDE SEQUENCE</scope>
</reference>
<evidence type="ECO:0000256" key="2">
    <source>
        <dbReference type="SAM" id="Phobius"/>
    </source>
</evidence>
<feature type="region of interest" description="Disordered" evidence="1">
    <location>
        <begin position="352"/>
        <end position="400"/>
    </location>
</feature>
<dbReference type="AlphaFoldDB" id="A0AA35R1B6"/>
<gene>
    <name evidence="4" type="ORF">GBAR_LOCUS2929</name>
</gene>
<dbReference type="EMBL" id="CASHTH010000402">
    <property type="protein sequence ID" value="CAI8000428.1"/>
    <property type="molecule type" value="Genomic_DNA"/>
</dbReference>
<feature type="compositionally biased region" description="Low complexity" evidence="1">
    <location>
        <begin position="238"/>
        <end position="254"/>
    </location>
</feature>
<feature type="compositionally biased region" description="Low complexity" evidence="1">
    <location>
        <begin position="387"/>
        <end position="399"/>
    </location>
</feature>
<feature type="compositionally biased region" description="Polar residues" evidence="1">
    <location>
        <begin position="205"/>
        <end position="218"/>
    </location>
</feature>
<protein>
    <submittedName>
        <fullName evidence="4">Uncharacterized protein</fullName>
    </submittedName>
</protein>
<feature type="compositionally biased region" description="Pro residues" evidence="1">
    <location>
        <begin position="361"/>
        <end position="372"/>
    </location>
</feature>
<keyword evidence="2" id="KW-0812">Transmembrane</keyword>
<proteinExistence type="predicted"/>
<keyword evidence="5" id="KW-1185">Reference proteome</keyword>
<keyword evidence="3" id="KW-0732">Signal</keyword>
<feature type="chain" id="PRO_5041465357" evidence="3">
    <location>
        <begin position="34"/>
        <end position="448"/>
    </location>
</feature>
<feature type="region of interest" description="Disordered" evidence="1">
    <location>
        <begin position="193"/>
        <end position="255"/>
    </location>
</feature>
<evidence type="ECO:0000256" key="3">
    <source>
        <dbReference type="SAM" id="SignalP"/>
    </source>
</evidence>
<organism evidence="4 5">
    <name type="scientific">Geodia barretti</name>
    <name type="common">Barrett's horny sponge</name>
    <dbReference type="NCBI Taxonomy" id="519541"/>
    <lineage>
        <taxon>Eukaryota</taxon>
        <taxon>Metazoa</taxon>
        <taxon>Porifera</taxon>
        <taxon>Demospongiae</taxon>
        <taxon>Heteroscleromorpha</taxon>
        <taxon>Tetractinellida</taxon>
        <taxon>Astrophorina</taxon>
        <taxon>Geodiidae</taxon>
        <taxon>Geodia</taxon>
    </lineage>
</organism>
<evidence type="ECO:0000256" key="1">
    <source>
        <dbReference type="SAM" id="MobiDB-lite"/>
    </source>
</evidence>
<feature type="compositionally biased region" description="Polar residues" evidence="1">
    <location>
        <begin position="227"/>
        <end position="237"/>
    </location>
</feature>